<proteinExistence type="predicted"/>
<sequence length="221" mass="24672">MASSGSNKVTKGGMWDSRTPAYSKGTQDLLKVMMAESKLTSFQQKQLSNAMKGGETLPLRCNPTSSGNGPKKMKSPKPKEITLAGPAGLRSKESIEASGAYERPKYRPSYSKSKEKDKQRLQNIMAFGKDLPEITPEQKAALMREPTPEPEVDRFEELEQEIRERAEFLEDMKALGREKEYLPIVSTEISQKVREMELIDAERTQTLRKALSEQGSGLPSS</sequence>
<dbReference type="STRING" id="307972.A0A2G8KHG2"/>
<evidence type="ECO:0000313" key="2">
    <source>
        <dbReference type="EMBL" id="PIK47438.1"/>
    </source>
</evidence>
<protein>
    <submittedName>
        <fullName evidence="2">Putative UPF0193 protein EVG1-like</fullName>
    </submittedName>
</protein>
<feature type="region of interest" description="Disordered" evidence="1">
    <location>
        <begin position="44"/>
        <end position="120"/>
    </location>
</feature>
<dbReference type="EMBL" id="MRZV01000580">
    <property type="protein sequence ID" value="PIK47438.1"/>
    <property type="molecule type" value="Genomic_DNA"/>
</dbReference>
<dbReference type="Pfam" id="PF05250">
    <property type="entry name" value="UPF0193"/>
    <property type="match status" value="1"/>
</dbReference>
<evidence type="ECO:0000313" key="3">
    <source>
        <dbReference type="Proteomes" id="UP000230750"/>
    </source>
</evidence>
<keyword evidence="3" id="KW-1185">Reference proteome</keyword>
<comment type="caution">
    <text evidence="2">The sequence shown here is derived from an EMBL/GenBank/DDBJ whole genome shotgun (WGS) entry which is preliminary data.</text>
</comment>
<dbReference type="AlphaFoldDB" id="A0A2G8KHG2"/>
<organism evidence="2 3">
    <name type="scientific">Stichopus japonicus</name>
    <name type="common">Sea cucumber</name>
    <dbReference type="NCBI Taxonomy" id="307972"/>
    <lineage>
        <taxon>Eukaryota</taxon>
        <taxon>Metazoa</taxon>
        <taxon>Echinodermata</taxon>
        <taxon>Eleutherozoa</taxon>
        <taxon>Echinozoa</taxon>
        <taxon>Holothuroidea</taxon>
        <taxon>Aspidochirotacea</taxon>
        <taxon>Aspidochirotida</taxon>
        <taxon>Stichopodidae</taxon>
        <taxon>Apostichopus</taxon>
    </lineage>
</organism>
<gene>
    <name evidence="2" type="ORF">BSL78_15689</name>
</gene>
<evidence type="ECO:0000256" key="1">
    <source>
        <dbReference type="SAM" id="MobiDB-lite"/>
    </source>
</evidence>
<accession>A0A2G8KHG2</accession>
<feature type="region of interest" description="Disordered" evidence="1">
    <location>
        <begin position="1"/>
        <end position="22"/>
    </location>
</feature>
<dbReference type="OrthoDB" id="189770at2759"/>
<dbReference type="Proteomes" id="UP000230750">
    <property type="component" value="Unassembled WGS sequence"/>
</dbReference>
<reference evidence="2 3" key="1">
    <citation type="journal article" date="2017" name="PLoS Biol.">
        <title>The sea cucumber genome provides insights into morphological evolution and visceral regeneration.</title>
        <authorList>
            <person name="Zhang X."/>
            <person name="Sun L."/>
            <person name="Yuan J."/>
            <person name="Sun Y."/>
            <person name="Gao Y."/>
            <person name="Zhang L."/>
            <person name="Li S."/>
            <person name="Dai H."/>
            <person name="Hamel J.F."/>
            <person name="Liu C."/>
            <person name="Yu Y."/>
            <person name="Liu S."/>
            <person name="Lin W."/>
            <person name="Guo K."/>
            <person name="Jin S."/>
            <person name="Xu P."/>
            <person name="Storey K.B."/>
            <person name="Huan P."/>
            <person name="Zhang T."/>
            <person name="Zhou Y."/>
            <person name="Zhang J."/>
            <person name="Lin C."/>
            <person name="Li X."/>
            <person name="Xing L."/>
            <person name="Huo D."/>
            <person name="Sun M."/>
            <person name="Wang L."/>
            <person name="Mercier A."/>
            <person name="Li F."/>
            <person name="Yang H."/>
            <person name="Xiang J."/>
        </authorList>
    </citation>
    <scope>NUCLEOTIDE SEQUENCE [LARGE SCALE GENOMIC DNA]</scope>
    <source>
        <strain evidence="2">Shaxun</strain>
        <tissue evidence="2">Muscle</tissue>
    </source>
</reference>
<dbReference type="InterPro" id="IPR007914">
    <property type="entry name" value="UPF0193"/>
</dbReference>
<dbReference type="PANTHER" id="PTHR28348:SF1">
    <property type="entry name" value="UPF0193 PROTEIN EVG1"/>
    <property type="match status" value="1"/>
</dbReference>
<dbReference type="PANTHER" id="PTHR28348">
    <property type="entry name" value="UPF0193 PROTEIN EVG1"/>
    <property type="match status" value="1"/>
</dbReference>
<name>A0A2G8KHG2_STIJA</name>